<dbReference type="Proteomes" id="UP000294847">
    <property type="component" value="Chromosome 7"/>
</dbReference>
<gene>
    <name evidence="2" type="ORF">PoMZ_13158</name>
</gene>
<name>A0A4P7NW51_PYROR</name>
<dbReference type="Gene3D" id="2.30.60.10">
    <property type="entry name" value="Cyanovirin-N"/>
    <property type="match status" value="1"/>
</dbReference>
<dbReference type="EMBL" id="CP034210">
    <property type="protein sequence ID" value="QBZ66186.1"/>
    <property type="molecule type" value="Genomic_DNA"/>
</dbReference>
<dbReference type="InterPro" id="IPR011058">
    <property type="entry name" value="Cyanovirin-N"/>
</dbReference>
<feature type="compositionally biased region" description="Polar residues" evidence="1">
    <location>
        <begin position="82"/>
        <end position="93"/>
    </location>
</feature>
<evidence type="ECO:0000313" key="2">
    <source>
        <dbReference type="EMBL" id="QBZ66186.1"/>
    </source>
</evidence>
<evidence type="ECO:0000313" key="3">
    <source>
        <dbReference type="Proteomes" id="UP000294847"/>
    </source>
</evidence>
<evidence type="ECO:0000256" key="1">
    <source>
        <dbReference type="SAM" id="MobiDB-lite"/>
    </source>
</evidence>
<dbReference type="AlphaFoldDB" id="A0A4P7NW51"/>
<dbReference type="SMART" id="SM01111">
    <property type="entry name" value="CVNH"/>
    <property type="match status" value="1"/>
</dbReference>
<accession>A0A4P7NW51</accession>
<organism evidence="2 3">
    <name type="scientific">Pyricularia oryzae</name>
    <name type="common">Rice blast fungus</name>
    <name type="synonym">Magnaporthe oryzae</name>
    <dbReference type="NCBI Taxonomy" id="318829"/>
    <lineage>
        <taxon>Eukaryota</taxon>
        <taxon>Fungi</taxon>
        <taxon>Dikarya</taxon>
        <taxon>Ascomycota</taxon>
        <taxon>Pezizomycotina</taxon>
        <taxon>Sordariomycetes</taxon>
        <taxon>Sordariomycetidae</taxon>
        <taxon>Magnaporthales</taxon>
        <taxon>Pyriculariaceae</taxon>
        <taxon>Pyricularia</taxon>
    </lineage>
</organism>
<feature type="region of interest" description="Disordered" evidence="1">
    <location>
        <begin position="32"/>
        <end position="100"/>
    </location>
</feature>
<protein>
    <submittedName>
        <fullName evidence="2">Uncharacterized protein</fullName>
    </submittedName>
</protein>
<dbReference type="SUPFAM" id="SSF51322">
    <property type="entry name" value="Cyanovirin-N"/>
    <property type="match status" value="1"/>
</dbReference>
<dbReference type="Pfam" id="PF08881">
    <property type="entry name" value="CVNH"/>
    <property type="match status" value="1"/>
</dbReference>
<reference evidence="2 3" key="1">
    <citation type="journal article" date="2019" name="Mol. Biol. Evol.">
        <title>Blast fungal genomes show frequent chromosomal changes, gene gains and losses, and effector gene turnover.</title>
        <authorList>
            <person name="Gomez Luciano L.B."/>
            <person name="Jason Tsai I."/>
            <person name="Chuma I."/>
            <person name="Tosa Y."/>
            <person name="Chen Y.H."/>
            <person name="Li J.Y."/>
            <person name="Li M.Y."/>
            <person name="Jade Lu M.Y."/>
            <person name="Nakayashiki H."/>
            <person name="Li W.H."/>
        </authorList>
    </citation>
    <scope>NUCLEOTIDE SEQUENCE [LARGE SCALE GENOMIC DNA]</scope>
    <source>
        <strain evidence="2">MZ5-1-6</strain>
    </source>
</reference>
<proteinExistence type="predicted"/>
<dbReference type="InterPro" id="IPR036673">
    <property type="entry name" value="Cyanovirin-N_sf"/>
</dbReference>
<sequence>MRCLEYVYASLAIMVVPAIAVPTATTSWQAGFPGIKTPSPSQPTPDPDLAIPMPHYDPPDLPRGPNLTQQPAKGSASDAKQYKNSRQLVSGQLPSPEEQEWLDEGEYLPHLTPGIVIPNYDDELSPMTPEYPDTTMSALAPMEPQANHTLVGREEIESAFKGYIDHCEGCLMRGEDKMWCVCRSTKGQPESVLKRVECEANLGKRLGNSDGNLVWFSSDYQESCRNFSLRLGRYYYAACPDKDGMWKETMIDLNEHIGIYDDGRELLLQLDE</sequence>